<reference evidence="2 3" key="1">
    <citation type="submission" date="2023-05" db="EMBL/GenBank/DDBJ databases">
        <title>B98-5 Cell Line De Novo Hybrid Assembly: An Optical Mapping Approach.</title>
        <authorList>
            <person name="Kananen K."/>
            <person name="Auerbach J.A."/>
            <person name="Kautto E."/>
            <person name="Blachly J.S."/>
        </authorList>
    </citation>
    <scope>NUCLEOTIDE SEQUENCE [LARGE SCALE GENOMIC DNA]</scope>
    <source>
        <strain evidence="2">B95-8</strain>
        <tissue evidence="2">Cell line</tissue>
    </source>
</reference>
<feature type="region of interest" description="Disordered" evidence="1">
    <location>
        <begin position="47"/>
        <end position="76"/>
    </location>
</feature>
<gene>
    <name evidence="2" type="ORF">P7K49_022263</name>
</gene>
<keyword evidence="3" id="KW-1185">Reference proteome</keyword>
<feature type="non-terminal residue" evidence="2">
    <location>
        <position position="76"/>
    </location>
</feature>
<evidence type="ECO:0000256" key="1">
    <source>
        <dbReference type="SAM" id="MobiDB-lite"/>
    </source>
</evidence>
<dbReference type="Proteomes" id="UP001266305">
    <property type="component" value="Unassembled WGS sequence"/>
</dbReference>
<comment type="caution">
    <text evidence="2">The sequence shown here is derived from an EMBL/GenBank/DDBJ whole genome shotgun (WGS) entry which is preliminary data.</text>
</comment>
<sequence length="76" mass="8696">RLSSLCFAPSPELNLEEGGWQQNEEGETVPALEEPVCPLVRRKDMSQNLESQQNKGQITYLPSNVEMKTPNHKEWQ</sequence>
<accession>A0ABQ9UVU3</accession>
<name>A0ABQ9UVU3_SAGOE</name>
<protein>
    <submittedName>
        <fullName evidence="2">Uncharacterized protein</fullName>
    </submittedName>
</protein>
<dbReference type="EMBL" id="JASSZA010000010">
    <property type="protein sequence ID" value="KAK2100915.1"/>
    <property type="molecule type" value="Genomic_DNA"/>
</dbReference>
<proteinExistence type="predicted"/>
<organism evidence="2 3">
    <name type="scientific">Saguinus oedipus</name>
    <name type="common">Cotton-top tamarin</name>
    <name type="synonym">Oedipomidas oedipus</name>
    <dbReference type="NCBI Taxonomy" id="9490"/>
    <lineage>
        <taxon>Eukaryota</taxon>
        <taxon>Metazoa</taxon>
        <taxon>Chordata</taxon>
        <taxon>Craniata</taxon>
        <taxon>Vertebrata</taxon>
        <taxon>Euteleostomi</taxon>
        <taxon>Mammalia</taxon>
        <taxon>Eutheria</taxon>
        <taxon>Euarchontoglires</taxon>
        <taxon>Primates</taxon>
        <taxon>Haplorrhini</taxon>
        <taxon>Platyrrhini</taxon>
        <taxon>Cebidae</taxon>
        <taxon>Callitrichinae</taxon>
        <taxon>Saguinus</taxon>
    </lineage>
</organism>
<feature type="compositionally biased region" description="Polar residues" evidence="1">
    <location>
        <begin position="47"/>
        <end position="62"/>
    </location>
</feature>
<evidence type="ECO:0000313" key="3">
    <source>
        <dbReference type="Proteomes" id="UP001266305"/>
    </source>
</evidence>
<feature type="non-terminal residue" evidence="2">
    <location>
        <position position="1"/>
    </location>
</feature>
<feature type="region of interest" description="Disordered" evidence="1">
    <location>
        <begin position="13"/>
        <end position="32"/>
    </location>
</feature>
<evidence type="ECO:0000313" key="2">
    <source>
        <dbReference type="EMBL" id="KAK2100915.1"/>
    </source>
</evidence>